<dbReference type="GO" id="GO:0006935">
    <property type="term" value="P:chemotaxis"/>
    <property type="evidence" value="ECO:0007669"/>
    <property type="project" value="InterPro"/>
</dbReference>
<dbReference type="PROSITE" id="PS50851">
    <property type="entry name" value="CHEW"/>
    <property type="match status" value="1"/>
</dbReference>
<dbReference type="InterPro" id="IPR011006">
    <property type="entry name" value="CheY-like_superfamily"/>
</dbReference>
<sequence length="317" mass="35751">MQKEKEGILLESGTNEIEIMKFTVLGEFYGINVAKVREIIMSEKVKPMPHAHPAVEGIFKPRESLITVINLAYYLSGTRPENGARDLFIVTNFNKMTVAFRVQGIEGISRISWKDIQKPDKTIANGDESVATGIAQCEGQLVTILDFEKIVAEIAPETSIQVSEIEAMGDRPLCESPILIAEDSILLRRMIDDSLERAGFTNIMNFNNGQEAWDYLLSIRDDNDLYEKVNLVITDIEMPEMDGHRLTKLIKDDPRLKKLPVVIFSSLIDEQMRRKGRELGADEQLAKPEIGHLVSILDELLKKYGQDMGKFQGQKKA</sequence>
<dbReference type="SMART" id="SM00448">
    <property type="entry name" value="REC"/>
    <property type="match status" value="1"/>
</dbReference>
<accession>A0A412ZFK3</accession>
<evidence type="ECO:0000313" key="6">
    <source>
        <dbReference type="EMBL" id="RGV79038.1"/>
    </source>
</evidence>
<feature type="domain" description="CheW-like" evidence="5">
    <location>
        <begin position="16"/>
        <end position="156"/>
    </location>
</feature>
<evidence type="ECO:0000256" key="3">
    <source>
        <dbReference type="PROSITE-ProRule" id="PRU00169"/>
    </source>
</evidence>
<dbReference type="InterPro" id="IPR001789">
    <property type="entry name" value="Sig_transdc_resp-reg_receiver"/>
</dbReference>
<dbReference type="InterPro" id="IPR024181">
    <property type="entry name" value="Chemotax_regulator_CheV"/>
</dbReference>
<dbReference type="SUPFAM" id="SSF50341">
    <property type="entry name" value="CheW-like"/>
    <property type="match status" value="1"/>
</dbReference>
<dbReference type="PANTHER" id="PTHR47233:SF3">
    <property type="entry name" value="CHEMOTAXIS PROTEIN CHEV"/>
    <property type="match status" value="1"/>
</dbReference>
<dbReference type="SUPFAM" id="SSF52172">
    <property type="entry name" value="CheY-like"/>
    <property type="match status" value="1"/>
</dbReference>
<dbReference type="AlphaFoldDB" id="A0A412ZFK3"/>
<evidence type="ECO:0000259" key="5">
    <source>
        <dbReference type="PROSITE" id="PS50851"/>
    </source>
</evidence>
<proteinExistence type="predicted"/>
<dbReference type="Pfam" id="PF01584">
    <property type="entry name" value="CheW"/>
    <property type="match status" value="1"/>
</dbReference>
<evidence type="ECO:0000256" key="1">
    <source>
        <dbReference type="ARBA" id="ARBA00018672"/>
    </source>
</evidence>
<dbReference type="PIRSF" id="PIRSF002867">
    <property type="entry name" value="CheV"/>
    <property type="match status" value="1"/>
</dbReference>
<dbReference type="Pfam" id="PF00072">
    <property type="entry name" value="Response_reg"/>
    <property type="match status" value="1"/>
</dbReference>
<comment type="function">
    <text evidence="2">May play the central regulatory role in sporulation. It may be an element of the effector pathway responsible for the activation of sporulation genes in response to nutritional stress. Spo0A may act in concert with spo0H (a sigma factor) to control the expression of some genes that are critical to the sporulation process.</text>
</comment>
<feature type="modified residue" description="4-aspartylphosphate" evidence="3">
    <location>
        <position position="235"/>
    </location>
</feature>
<dbReference type="Proteomes" id="UP000284543">
    <property type="component" value="Unassembled WGS sequence"/>
</dbReference>
<evidence type="ECO:0000313" key="7">
    <source>
        <dbReference type="Proteomes" id="UP000284543"/>
    </source>
</evidence>
<keyword evidence="3" id="KW-0597">Phosphoprotein</keyword>
<dbReference type="PANTHER" id="PTHR47233">
    <property type="entry name" value="CHEMOTAXIS PROTEIN CHEV"/>
    <property type="match status" value="1"/>
</dbReference>
<evidence type="ECO:0000256" key="2">
    <source>
        <dbReference type="ARBA" id="ARBA00024867"/>
    </source>
</evidence>
<organism evidence="6 7">
    <name type="scientific">Enterocloster bolteae</name>
    <dbReference type="NCBI Taxonomy" id="208479"/>
    <lineage>
        <taxon>Bacteria</taxon>
        <taxon>Bacillati</taxon>
        <taxon>Bacillota</taxon>
        <taxon>Clostridia</taxon>
        <taxon>Lachnospirales</taxon>
        <taxon>Lachnospiraceae</taxon>
        <taxon>Enterocloster</taxon>
    </lineage>
</organism>
<dbReference type="InterPro" id="IPR002545">
    <property type="entry name" value="CheW-lke_dom"/>
</dbReference>
<dbReference type="EMBL" id="QRZM01000001">
    <property type="protein sequence ID" value="RGV79038.1"/>
    <property type="molecule type" value="Genomic_DNA"/>
</dbReference>
<comment type="caution">
    <text evidence="6">The sequence shown here is derived from an EMBL/GenBank/DDBJ whole genome shotgun (WGS) entry which is preliminary data.</text>
</comment>
<dbReference type="Gene3D" id="2.30.30.40">
    <property type="entry name" value="SH3 Domains"/>
    <property type="match status" value="1"/>
</dbReference>
<dbReference type="RefSeq" id="WP_117626646.1">
    <property type="nucleotide sequence ID" value="NZ_CATYQV010000037.1"/>
</dbReference>
<feature type="domain" description="Response regulatory" evidence="4">
    <location>
        <begin position="177"/>
        <end position="302"/>
    </location>
</feature>
<dbReference type="Gene3D" id="3.40.50.2300">
    <property type="match status" value="1"/>
</dbReference>
<dbReference type="PROSITE" id="PS50110">
    <property type="entry name" value="RESPONSE_REGULATORY"/>
    <property type="match status" value="1"/>
</dbReference>
<dbReference type="SMART" id="SM00260">
    <property type="entry name" value="CheW"/>
    <property type="match status" value="1"/>
</dbReference>
<reference evidence="6 7" key="1">
    <citation type="submission" date="2018-08" db="EMBL/GenBank/DDBJ databases">
        <title>A genome reference for cultivated species of the human gut microbiota.</title>
        <authorList>
            <person name="Zou Y."/>
            <person name="Xue W."/>
            <person name="Luo G."/>
        </authorList>
    </citation>
    <scope>NUCLEOTIDE SEQUENCE [LARGE SCALE GENOMIC DNA]</scope>
    <source>
        <strain evidence="6 7">AF14-18</strain>
    </source>
</reference>
<dbReference type="InterPro" id="IPR036061">
    <property type="entry name" value="CheW-like_dom_sf"/>
</dbReference>
<evidence type="ECO:0000259" key="4">
    <source>
        <dbReference type="PROSITE" id="PS50110"/>
    </source>
</evidence>
<name>A0A412ZFK3_9FIRM</name>
<dbReference type="Gene3D" id="2.40.50.180">
    <property type="entry name" value="CheA-289, Domain 4"/>
    <property type="match status" value="1"/>
</dbReference>
<protein>
    <recommendedName>
        <fullName evidence="1">Stage 0 sporulation protein A homolog</fullName>
    </recommendedName>
</protein>
<dbReference type="GO" id="GO:0000160">
    <property type="term" value="P:phosphorelay signal transduction system"/>
    <property type="evidence" value="ECO:0007669"/>
    <property type="project" value="InterPro"/>
</dbReference>
<gene>
    <name evidence="6" type="ORF">DWW02_04770</name>
</gene>